<accession>A0A8J8P9L6</accession>
<proteinExistence type="predicted"/>
<organism evidence="2 3">
    <name type="scientific">Halonotius terrestris</name>
    <dbReference type="NCBI Taxonomy" id="2487750"/>
    <lineage>
        <taxon>Archaea</taxon>
        <taxon>Methanobacteriati</taxon>
        <taxon>Methanobacteriota</taxon>
        <taxon>Stenosarchaea group</taxon>
        <taxon>Halobacteria</taxon>
        <taxon>Halobacteriales</taxon>
        <taxon>Haloferacaceae</taxon>
        <taxon>Halonotius</taxon>
    </lineage>
</organism>
<evidence type="ECO:0000313" key="2">
    <source>
        <dbReference type="EMBL" id="TQQ78508.1"/>
    </source>
</evidence>
<protein>
    <recommendedName>
        <fullName evidence="1">Ig-like domain-containing protein</fullName>
    </recommendedName>
</protein>
<name>A0A8J8P9L6_9EURY</name>
<dbReference type="AlphaFoldDB" id="A0A8J8P9L6"/>
<gene>
    <name evidence="2" type="ORF">EGH24_14240</name>
</gene>
<comment type="caution">
    <text evidence="2">The sequence shown here is derived from an EMBL/GenBank/DDBJ whole genome shotgun (WGS) entry which is preliminary data.</text>
</comment>
<dbReference type="Pfam" id="PF25942">
    <property type="entry name" value="Ig_halo"/>
    <property type="match status" value="1"/>
</dbReference>
<evidence type="ECO:0000313" key="3">
    <source>
        <dbReference type="Proteomes" id="UP000705823"/>
    </source>
</evidence>
<evidence type="ECO:0000259" key="1">
    <source>
        <dbReference type="Pfam" id="PF25942"/>
    </source>
</evidence>
<reference evidence="2" key="1">
    <citation type="submission" date="2019-02" db="EMBL/GenBank/DDBJ databases">
        <title>Halonotius sp. a new haloarchaeum isolated from saline soil.</title>
        <authorList>
            <person name="Duran-Viseras A."/>
            <person name="Sanchez-Porro C."/>
            <person name="Ventosa A."/>
        </authorList>
    </citation>
    <scope>NUCLEOTIDE SEQUENCE</scope>
    <source>
        <strain evidence="2">F15B</strain>
    </source>
</reference>
<dbReference type="RefSeq" id="WP_142980781.1">
    <property type="nucleotide sequence ID" value="NZ_RKLU01000013.1"/>
</dbReference>
<dbReference type="EMBL" id="RKLU01000013">
    <property type="protein sequence ID" value="TQQ78508.1"/>
    <property type="molecule type" value="Genomic_DNA"/>
</dbReference>
<dbReference type="Proteomes" id="UP000705823">
    <property type="component" value="Unassembled WGS sequence"/>
</dbReference>
<keyword evidence="3" id="KW-1185">Reference proteome</keyword>
<sequence length="86" mass="9730">MTIHIEVSHIDPEPKQQVFTDDPSIPPNETQEYESLFEESGTKRIIVETEDGQQAQYEWGATPDSQSGYLTVRIEEDAIEFSLSIG</sequence>
<dbReference type="InterPro" id="IPR058929">
    <property type="entry name" value="Ig_halo"/>
</dbReference>
<feature type="domain" description="Ig-like" evidence="1">
    <location>
        <begin position="16"/>
        <end position="83"/>
    </location>
</feature>